<dbReference type="SMART" id="SM00228">
    <property type="entry name" value="PDZ"/>
    <property type="match status" value="1"/>
</dbReference>
<proteinExistence type="predicted"/>
<dbReference type="CDD" id="cd06763">
    <property type="entry name" value="PDZ7_PDZD2-PDZ4_hPro-IL-16-like"/>
    <property type="match status" value="1"/>
</dbReference>
<keyword evidence="3" id="KW-1185">Reference proteome</keyword>
<accession>A0A8C9BJU5</accession>
<reference evidence="2" key="3">
    <citation type="submission" date="2025-09" db="UniProtKB">
        <authorList>
            <consortium name="Ensembl"/>
        </authorList>
    </citation>
    <scope>IDENTIFICATION</scope>
</reference>
<feature type="domain" description="PDZ" evidence="1">
    <location>
        <begin position="33"/>
        <end position="118"/>
    </location>
</feature>
<dbReference type="Gene3D" id="2.30.42.10">
    <property type="match status" value="1"/>
</dbReference>
<dbReference type="GeneTree" id="ENSGT00940000157749"/>
<evidence type="ECO:0000259" key="1">
    <source>
        <dbReference type="PROSITE" id="PS50106"/>
    </source>
</evidence>
<dbReference type="Proteomes" id="UP000694554">
    <property type="component" value="Chromosome 3"/>
</dbReference>
<protein>
    <recommendedName>
        <fullName evidence="1">PDZ domain-containing protein</fullName>
    </recommendedName>
</protein>
<dbReference type="SUPFAM" id="SSF50156">
    <property type="entry name" value="PDZ domain-like"/>
    <property type="match status" value="1"/>
</dbReference>
<reference evidence="2" key="2">
    <citation type="submission" date="2025-08" db="UniProtKB">
        <authorList>
            <consortium name="Ensembl"/>
        </authorList>
    </citation>
    <scope>IDENTIFICATION</scope>
</reference>
<evidence type="ECO:0000313" key="3">
    <source>
        <dbReference type="Proteomes" id="UP000694554"/>
    </source>
</evidence>
<dbReference type="PANTHER" id="PTHR11324:SF16">
    <property type="entry name" value="PDZ DOMAIN-CONTAINING PROTEIN 2"/>
    <property type="match status" value="1"/>
</dbReference>
<sequence length="127" mass="13471">MPSLCLQKVLRGARDSRNTALDLGDTGAHEALCVEVLKTSAGLGLSLDGGKSSMSGDGPLFIKRVYKGGAAEQAGTIEAGDEILAINGKSLVGLMHFDAWNIMKSVPEGPVQLVIRKHRNSSCNKHW</sequence>
<dbReference type="Pfam" id="PF00595">
    <property type="entry name" value="PDZ"/>
    <property type="match status" value="1"/>
</dbReference>
<dbReference type="InterPro" id="IPR001478">
    <property type="entry name" value="PDZ"/>
</dbReference>
<reference evidence="2" key="1">
    <citation type="submission" date="2019-08" db="EMBL/GenBank/DDBJ databases">
        <title>Phocoena sinus (Vaquita) genome, mPhoSin1, primary haplotype.</title>
        <authorList>
            <person name="Morin P."/>
            <person name="Mountcastle J."/>
            <person name="Fungtammasan C."/>
            <person name="Rhie A."/>
            <person name="Rojas-Bracho L."/>
            <person name="Smith C.R."/>
            <person name="Taylor B.L."/>
            <person name="Gulland F.M.D."/>
            <person name="Musser W."/>
            <person name="Houck M."/>
            <person name="Haase B."/>
            <person name="Paez S."/>
            <person name="Howe K."/>
            <person name="Torrance J."/>
            <person name="Formenti G."/>
            <person name="Phillippy A."/>
            <person name="Ryder O."/>
            <person name="Jarvis E.D."/>
            <person name="Fedrigo O."/>
        </authorList>
    </citation>
    <scope>NUCLEOTIDE SEQUENCE [LARGE SCALE GENOMIC DNA]</scope>
</reference>
<name>A0A8C9BJU5_PHOSS</name>
<organism evidence="2 3">
    <name type="scientific">Phocoena sinus</name>
    <name type="common">Vaquita</name>
    <dbReference type="NCBI Taxonomy" id="42100"/>
    <lineage>
        <taxon>Eukaryota</taxon>
        <taxon>Metazoa</taxon>
        <taxon>Chordata</taxon>
        <taxon>Craniata</taxon>
        <taxon>Vertebrata</taxon>
        <taxon>Euteleostomi</taxon>
        <taxon>Mammalia</taxon>
        <taxon>Eutheria</taxon>
        <taxon>Laurasiatheria</taxon>
        <taxon>Artiodactyla</taxon>
        <taxon>Whippomorpha</taxon>
        <taxon>Cetacea</taxon>
        <taxon>Odontoceti</taxon>
        <taxon>Phocoenidae</taxon>
        <taxon>Phocoena</taxon>
    </lineage>
</organism>
<dbReference type="PROSITE" id="PS50106">
    <property type="entry name" value="PDZ"/>
    <property type="match status" value="1"/>
</dbReference>
<dbReference type="InterPro" id="IPR036034">
    <property type="entry name" value="PDZ_sf"/>
</dbReference>
<dbReference type="Ensembl" id="ENSPSNT00000011280.1">
    <property type="protein sequence ID" value="ENSPSNP00000009967.1"/>
    <property type="gene ID" value="ENSPSNG00000007377.1"/>
</dbReference>
<dbReference type="PANTHER" id="PTHR11324">
    <property type="entry name" value="IL16-RELATED"/>
    <property type="match status" value="1"/>
</dbReference>
<dbReference type="AlphaFoldDB" id="A0A8C9BJU5"/>
<evidence type="ECO:0000313" key="2">
    <source>
        <dbReference type="Ensembl" id="ENSPSNP00000009967.1"/>
    </source>
</evidence>